<comment type="caution">
    <text evidence="2">The sequence shown here is derived from an EMBL/GenBank/DDBJ whole genome shotgun (WGS) entry which is preliminary data.</text>
</comment>
<accession>A0A1F5FEP4</accession>
<evidence type="ECO:0000313" key="3">
    <source>
        <dbReference type="Proteomes" id="UP000176682"/>
    </source>
</evidence>
<keyword evidence="1" id="KW-1133">Transmembrane helix</keyword>
<protein>
    <submittedName>
        <fullName evidence="2">Uncharacterized protein</fullName>
    </submittedName>
</protein>
<sequence>MPSKKEAKSRGILVVGIFTLLSVGSWVAFTVVRNATKTTVTKVQQNQILPLESLIDEAVIKRVRVRRAYEDAILDSVVSRPLPAEASGRQPVVERVSSIGQLASPSATIE</sequence>
<dbReference type="EMBL" id="MFAM01000063">
    <property type="protein sequence ID" value="OGD78081.1"/>
    <property type="molecule type" value="Genomic_DNA"/>
</dbReference>
<evidence type="ECO:0000313" key="2">
    <source>
        <dbReference type="EMBL" id="OGD78081.1"/>
    </source>
</evidence>
<name>A0A1F5FEP4_9BACT</name>
<proteinExistence type="predicted"/>
<organism evidence="2 3">
    <name type="scientific">Candidatus Collierbacteria bacterium RIFOXYB1_FULL_49_13</name>
    <dbReference type="NCBI Taxonomy" id="1817728"/>
    <lineage>
        <taxon>Bacteria</taxon>
        <taxon>Candidatus Collieribacteriota</taxon>
    </lineage>
</organism>
<dbReference type="Proteomes" id="UP000176682">
    <property type="component" value="Unassembled WGS sequence"/>
</dbReference>
<keyword evidence="1" id="KW-0812">Transmembrane</keyword>
<dbReference type="AlphaFoldDB" id="A0A1F5FEP4"/>
<evidence type="ECO:0000256" key="1">
    <source>
        <dbReference type="SAM" id="Phobius"/>
    </source>
</evidence>
<gene>
    <name evidence="2" type="ORF">A2368_04870</name>
</gene>
<feature type="transmembrane region" description="Helical" evidence="1">
    <location>
        <begin position="12"/>
        <end position="32"/>
    </location>
</feature>
<keyword evidence="1" id="KW-0472">Membrane</keyword>
<reference evidence="2 3" key="1">
    <citation type="journal article" date="2016" name="Nat. Commun.">
        <title>Thousands of microbial genomes shed light on interconnected biogeochemical processes in an aquifer system.</title>
        <authorList>
            <person name="Anantharaman K."/>
            <person name="Brown C.T."/>
            <person name="Hug L.A."/>
            <person name="Sharon I."/>
            <person name="Castelle C.J."/>
            <person name="Probst A.J."/>
            <person name="Thomas B.C."/>
            <person name="Singh A."/>
            <person name="Wilkins M.J."/>
            <person name="Karaoz U."/>
            <person name="Brodie E.L."/>
            <person name="Williams K.H."/>
            <person name="Hubbard S.S."/>
            <person name="Banfield J.F."/>
        </authorList>
    </citation>
    <scope>NUCLEOTIDE SEQUENCE [LARGE SCALE GENOMIC DNA]</scope>
</reference>